<organism evidence="1 2">
    <name type="scientific">Viridibacillus soli</name>
    <dbReference type="NCBI Taxonomy" id="2798301"/>
    <lineage>
        <taxon>Bacteria</taxon>
        <taxon>Bacillati</taxon>
        <taxon>Bacillota</taxon>
        <taxon>Bacilli</taxon>
        <taxon>Bacillales</taxon>
        <taxon>Caryophanaceae</taxon>
        <taxon>Viridibacillus</taxon>
    </lineage>
</organism>
<protein>
    <submittedName>
        <fullName evidence="1">Glycosyltransferase family protein</fullName>
    </submittedName>
</protein>
<comment type="caution">
    <text evidence="1">The sequence shown here is derived from an EMBL/GenBank/DDBJ whole genome shotgun (WGS) entry which is preliminary data.</text>
</comment>
<reference evidence="1 2" key="1">
    <citation type="submission" date="2020-12" db="EMBL/GenBank/DDBJ databases">
        <title>YIM B01967 draft genome.</title>
        <authorList>
            <person name="Yan X."/>
        </authorList>
    </citation>
    <scope>NUCLEOTIDE SEQUENCE [LARGE SCALE GENOMIC DNA]</scope>
    <source>
        <strain evidence="1 2">YIM B01967</strain>
    </source>
</reference>
<dbReference type="Pfam" id="PF02348">
    <property type="entry name" value="CTP_transf_3"/>
    <property type="match status" value="1"/>
</dbReference>
<dbReference type="Gene3D" id="3.90.550.10">
    <property type="entry name" value="Spore Coat Polysaccharide Biosynthesis Protein SpsA, Chain A"/>
    <property type="match status" value="1"/>
</dbReference>
<name>A0ABS1H615_9BACL</name>
<dbReference type="PANTHER" id="PTHR42866:SF1">
    <property type="entry name" value="SPORE COAT POLYSACCHARIDE BIOSYNTHESIS PROTEIN SPSF"/>
    <property type="match status" value="1"/>
</dbReference>
<evidence type="ECO:0000313" key="1">
    <source>
        <dbReference type="EMBL" id="MBK3494836.1"/>
    </source>
</evidence>
<dbReference type="PANTHER" id="PTHR42866">
    <property type="entry name" value="3-DEOXY-MANNO-OCTULOSONATE CYTIDYLYLTRANSFERASE"/>
    <property type="match status" value="1"/>
</dbReference>
<dbReference type="SUPFAM" id="SSF53448">
    <property type="entry name" value="Nucleotide-diphospho-sugar transferases"/>
    <property type="match status" value="1"/>
</dbReference>
<dbReference type="CDD" id="cd02518">
    <property type="entry name" value="GT2_SpsF"/>
    <property type="match status" value="1"/>
</dbReference>
<accession>A0ABS1H615</accession>
<keyword evidence="2" id="KW-1185">Reference proteome</keyword>
<gene>
    <name evidence="1" type="ORF">JFL43_08175</name>
</gene>
<evidence type="ECO:0000313" key="2">
    <source>
        <dbReference type="Proteomes" id="UP000618943"/>
    </source>
</evidence>
<dbReference type="RefSeq" id="WP_200748643.1">
    <property type="nucleotide sequence ID" value="NZ_JAEOAH010000007.1"/>
</dbReference>
<proteinExistence type="predicted"/>
<dbReference type="InterPro" id="IPR029044">
    <property type="entry name" value="Nucleotide-diphossugar_trans"/>
</dbReference>
<sequence length="243" mass="28152">MKIVGIVQARMGSTRLPGKVMKEINGIPLLEYQIERMQRSKLIDEIVIATTSDNNDPIIQLCTKLNVSYFEGSEQDVLERYYNAAEQYDADLVVRMTSDCPLIDPEIIDSVIQYYCNNEYDYVSNTQTRTFPRGMDTEVFSMNALRSAFFNANEAYEREHVTPHLYLNSDKYTIGQYINSEKDISGFRLTVDTPEDFKLISIILLDLYKMDKHFDLEMIIEKLENNPELIKINANIQQKKLGE</sequence>
<dbReference type="Proteomes" id="UP000618943">
    <property type="component" value="Unassembled WGS sequence"/>
</dbReference>
<dbReference type="InterPro" id="IPR003329">
    <property type="entry name" value="Cytidylyl_trans"/>
</dbReference>
<dbReference type="EMBL" id="JAEOAH010000007">
    <property type="protein sequence ID" value="MBK3494836.1"/>
    <property type="molecule type" value="Genomic_DNA"/>
</dbReference>